<evidence type="ECO:0000256" key="3">
    <source>
        <dbReference type="ARBA" id="ARBA00023117"/>
    </source>
</evidence>
<dbReference type="Proteomes" id="UP000694865">
    <property type="component" value="Unplaced"/>
</dbReference>
<dbReference type="Gene3D" id="1.20.920.10">
    <property type="entry name" value="Bromodomain-like"/>
    <property type="match status" value="1"/>
</dbReference>
<dbReference type="PROSITE" id="PS50014">
    <property type="entry name" value="BROMODOMAIN_2"/>
    <property type="match status" value="1"/>
</dbReference>
<feature type="region of interest" description="Disordered" evidence="7">
    <location>
        <begin position="44"/>
        <end position="90"/>
    </location>
</feature>
<keyword evidence="3 6" id="KW-0103">Bromodomain</keyword>
<dbReference type="PANTHER" id="PTHR22881:SF27">
    <property type="entry name" value="BROMODOMAIN CONTAINING 7_9"/>
    <property type="match status" value="1"/>
</dbReference>
<feature type="region of interest" description="Disordered" evidence="7">
    <location>
        <begin position="1"/>
        <end position="30"/>
    </location>
</feature>
<sequence length="746" mass="84621">MGKKHKKHHKSEKRCYEEKPLKLVLRVGNPSQEVVDFADEKFTEEPIYNKEHHHKSSKKKKKKKSHEKHEKHRHHEKRDKSSKKREREIEDVGFGHIDRIASPPRKKPFISPLPERRFLPNRLCREKEKEPETTPLKKILEVIHRQLQRKDPNQFFAWPVTDIIAPGYSSIVQHAMDFSTMQQRLDNDEYHSIESYKADMKLMCDNAMLYNRPETIYYKVAKKLLNYGLKIMSKERIIPLKRAMGFEIDDDDHPITTSIKIKRPKREEPSTDDSAMDIDIVENEEVPILHQEPEDQNSAIEKVFEPLENMDEDDGLTPEEIVDKVTQAAQHAKEKLSRRCPNSKIGFLRRQKDGTTTLAVVNPECGVESGGEVHPVNLGLLVGKLTAGSSSIAGFREDKRNKVNPVSYLMYGPFGSYAPTYDSSFATISKEDSDLLFSTYGDQTGIQYAASLQSFVKDTGDYSVTLANGLLDNLTNGEHSKTLKKLKEKEEEELKKLKEDEKKTTEDKENDDRVANETETVADKQVERVAVKEEPSEKSSELCQELNTENTIKQEHAMEPLPEIDFEALKSLSDIGIDMSFLPSMEKDLSTEKEELVMPSEKCVQEKLNETSDLIQDLEKSQHERLSKKPPSNLQYISGPSDKECEIAERLAQQLKELTAQAGPGGVVSSQSVRTAMGVTIPDTVAATPPTTTTTTTTSTPGNNEIDLIPDLSPPSHMSAEEEAEIDRELREFLESPSIATDDPKT</sequence>
<evidence type="ECO:0000256" key="1">
    <source>
        <dbReference type="ARBA" id="ARBA00004123"/>
    </source>
</evidence>
<feature type="compositionally biased region" description="Low complexity" evidence="7">
    <location>
        <begin position="688"/>
        <end position="701"/>
    </location>
</feature>
<evidence type="ECO:0000256" key="5">
    <source>
        <dbReference type="ARBA" id="ARBA00023242"/>
    </source>
</evidence>
<evidence type="ECO:0000256" key="4">
    <source>
        <dbReference type="ARBA" id="ARBA00023163"/>
    </source>
</evidence>
<dbReference type="SMART" id="SM00297">
    <property type="entry name" value="BROMO"/>
    <property type="match status" value="1"/>
</dbReference>
<evidence type="ECO:0000259" key="8">
    <source>
        <dbReference type="PROSITE" id="PS50014"/>
    </source>
</evidence>
<feature type="region of interest" description="Disordered" evidence="7">
    <location>
        <begin position="680"/>
        <end position="727"/>
    </location>
</feature>
<dbReference type="PRINTS" id="PR00503">
    <property type="entry name" value="BROMODOMAIN"/>
</dbReference>
<keyword evidence="5" id="KW-0539">Nucleus</keyword>
<feature type="region of interest" description="Disordered" evidence="7">
    <location>
        <begin position="613"/>
        <end position="639"/>
    </location>
</feature>
<dbReference type="RefSeq" id="XP_006825137.1">
    <property type="nucleotide sequence ID" value="XM_006825074.1"/>
</dbReference>
<dbReference type="GeneID" id="100377402"/>
<comment type="subcellular location">
    <subcellularLocation>
        <location evidence="1">Nucleus</location>
    </subcellularLocation>
</comment>
<evidence type="ECO:0000256" key="6">
    <source>
        <dbReference type="PROSITE-ProRule" id="PRU00035"/>
    </source>
</evidence>
<evidence type="ECO:0000256" key="7">
    <source>
        <dbReference type="SAM" id="MobiDB-lite"/>
    </source>
</evidence>
<gene>
    <name evidence="10" type="primary">LOC100377402</name>
</gene>
<evidence type="ECO:0000256" key="2">
    <source>
        <dbReference type="ARBA" id="ARBA00023015"/>
    </source>
</evidence>
<name>A0ABM0MYP6_SACKO</name>
<keyword evidence="9" id="KW-1185">Reference proteome</keyword>
<dbReference type="InterPro" id="IPR051831">
    <property type="entry name" value="Bromodomain_contain_prot"/>
</dbReference>
<keyword evidence="4" id="KW-0804">Transcription</keyword>
<feature type="region of interest" description="Disordered" evidence="7">
    <location>
        <begin position="494"/>
        <end position="523"/>
    </location>
</feature>
<accession>A0ABM0MYP6</accession>
<evidence type="ECO:0000313" key="10">
    <source>
        <dbReference type="RefSeq" id="XP_006825137.1"/>
    </source>
</evidence>
<feature type="compositionally biased region" description="Basic residues" evidence="7">
    <location>
        <begin position="1"/>
        <end position="12"/>
    </location>
</feature>
<proteinExistence type="predicted"/>
<dbReference type="SUPFAM" id="SSF47370">
    <property type="entry name" value="Bromodomain"/>
    <property type="match status" value="1"/>
</dbReference>
<organism evidence="9 10">
    <name type="scientific">Saccoglossus kowalevskii</name>
    <name type="common">Acorn worm</name>
    <dbReference type="NCBI Taxonomy" id="10224"/>
    <lineage>
        <taxon>Eukaryota</taxon>
        <taxon>Metazoa</taxon>
        <taxon>Hemichordata</taxon>
        <taxon>Enteropneusta</taxon>
        <taxon>Harrimaniidae</taxon>
        <taxon>Saccoglossus</taxon>
    </lineage>
</organism>
<reference evidence="10" key="1">
    <citation type="submission" date="2025-08" db="UniProtKB">
        <authorList>
            <consortium name="RefSeq"/>
        </authorList>
    </citation>
    <scope>IDENTIFICATION</scope>
    <source>
        <tissue evidence="10">Testes</tissue>
    </source>
</reference>
<dbReference type="Pfam" id="PF12024">
    <property type="entry name" value="DUF3512"/>
    <property type="match status" value="1"/>
</dbReference>
<dbReference type="InterPro" id="IPR036427">
    <property type="entry name" value="Bromodomain-like_sf"/>
</dbReference>
<feature type="compositionally biased region" description="Basic and acidic residues" evidence="7">
    <location>
        <begin position="617"/>
        <end position="627"/>
    </location>
</feature>
<feature type="compositionally biased region" description="Basic residues" evidence="7">
    <location>
        <begin position="51"/>
        <end position="84"/>
    </location>
</feature>
<evidence type="ECO:0000313" key="9">
    <source>
        <dbReference type="Proteomes" id="UP000694865"/>
    </source>
</evidence>
<dbReference type="InterPro" id="IPR021900">
    <property type="entry name" value="DUF3512"/>
</dbReference>
<dbReference type="InterPro" id="IPR001487">
    <property type="entry name" value="Bromodomain"/>
</dbReference>
<dbReference type="Pfam" id="PF00439">
    <property type="entry name" value="Bromodomain"/>
    <property type="match status" value="1"/>
</dbReference>
<protein>
    <submittedName>
        <fullName evidence="10">Bromodomain-containing protein 7-like</fullName>
    </submittedName>
</protein>
<dbReference type="PANTHER" id="PTHR22881">
    <property type="entry name" value="BROMODOMAIN CONTAINING PROTEIN"/>
    <property type="match status" value="1"/>
</dbReference>
<feature type="domain" description="Bromo" evidence="8">
    <location>
        <begin position="148"/>
        <end position="218"/>
    </location>
</feature>
<keyword evidence="2" id="KW-0805">Transcription regulation</keyword>